<protein>
    <submittedName>
        <fullName evidence="4">Putative aminoglycoside phosphotransferase</fullName>
    </submittedName>
</protein>
<dbReference type="PANTHER" id="PTHR33540">
    <property type="entry name" value="TRNA THREONYLCARBAMOYLADENOSINE BIOSYNTHESIS PROTEIN TSAE"/>
    <property type="match status" value="1"/>
</dbReference>
<gene>
    <name evidence="4" type="ORF">MAGMO_0591</name>
</gene>
<dbReference type="GO" id="GO:0016740">
    <property type="term" value="F:transferase activity"/>
    <property type="evidence" value="ECO:0007669"/>
    <property type="project" value="UniProtKB-KW"/>
</dbReference>
<dbReference type="GO" id="GO:0005524">
    <property type="term" value="F:ATP binding"/>
    <property type="evidence" value="ECO:0007669"/>
    <property type="project" value="UniProtKB-KW"/>
</dbReference>
<dbReference type="Gene3D" id="3.30.200.20">
    <property type="entry name" value="Phosphorylase Kinase, domain 1"/>
    <property type="match status" value="1"/>
</dbReference>
<accession>A0A1S7LD35</accession>
<evidence type="ECO:0000256" key="1">
    <source>
        <dbReference type="ARBA" id="ARBA00022741"/>
    </source>
</evidence>
<dbReference type="InterPro" id="IPR002575">
    <property type="entry name" value="Aminoglycoside_PTrfase"/>
</dbReference>
<dbReference type="EMBL" id="LO017727">
    <property type="protein sequence ID" value="CRH04795.1"/>
    <property type="molecule type" value="Genomic_DNA"/>
</dbReference>
<dbReference type="SUPFAM" id="SSF56112">
    <property type="entry name" value="Protein kinase-like (PK-like)"/>
    <property type="match status" value="1"/>
</dbReference>
<evidence type="ECO:0000259" key="3">
    <source>
        <dbReference type="Pfam" id="PF01636"/>
    </source>
</evidence>
<dbReference type="PANTHER" id="PTHR33540:SF1">
    <property type="entry name" value="N-ACETYLMURAMATE_N-ACETYLGLUCOSAMINE KINASE"/>
    <property type="match status" value="1"/>
</dbReference>
<keyword evidence="4" id="KW-0808">Transferase</keyword>
<evidence type="ECO:0000256" key="2">
    <source>
        <dbReference type="ARBA" id="ARBA00022840"/>
    </source>
</evidence>
<feature type="domain" description="Aminoglycoside phosphotransferase" evidence="3">
    <location>
        <begin position="20"/>
        <end position="245"/>
    </location>
</feature>
<keyword evidence="2" id="KW-0067">ATP-binding</keyword>
<name>A0A1S7LD35_MAGMO</name>
<keyword evidence="1" id="KW-0547">Nucleotide-binding</keyword>
<sequence>MLNPAAHTFLQHHLPQHSQIEKVAGDASFRSYYRVHDPAGPRILMDAPPDKEDSAPFVEIARFLRQHGVHTPRVDVTDYEKGLFLLEDMGDVTYARALADGADAQQLYGVAIDRLVTMQATPLEGGTIAHGRAFDRKLLRTELALLTDWYIDGIMATPLSTMEREAFDGAFQTLLDALLEQPRFFVHRDYHSRNLMWLGGEVGVLDFQDAVMGPVTYDLASLLRDCYIAWDAPFRQEMMARWLAGAGEQLNYRPSAEAFEEAFDWMAVQRNLKAVGIFGRLALRDGKYGYLDDVARTMGYVRETLARYSALEPLQRLLAEFIPAGQEPAAATIEARQATQERAS</sequence>
<reference evidence="4" key="1">
    <citation type="submission" date="2015-04" db="EMBL/GenBank/DDBJ databases">
        <authorList>
            <person name="Syromyatnikov M.Y."/>
            <person name="Popov V.N."/>
        </authorList>
    </citation>
    <scope>NUCLEOTIDE SEQUENCE</scope>
    <source>
        <strain evidence="4">MO-1</strain>
    </source>
</reference>
<dbReference type="AlphaFoldDB" id="A0A1S7LD35"/>
<proteinExistence type="predicted"/>
<dbReference type="Gene3D" id="3.90.1200.10">
    <property type="match status" value="1"/>
</dbReference>
<evidence type="ECO:0000313" key="4">
    <source>
        <dbReference type="EMBL" id="CRH04795.1"/>
    </source>
</evidence>
<dbReference type="InterPro" id="IPR011009">
    <property type="entry name" value="Kinase-like_dom_sf"/>
</dbReference>
<organism evidence="4">
    <name type="scientific">Magnetococcus massalia (strain MO-1)</name>
    <dbReference type="NCBI Taxonomy" id="451514"/>
    <lineage>
        <taxon>Bacteria</taxon>
        <taxon>Pseudomonadati</taxon>
        <taxon>Pseudomonadota</taxon>
        <taxon>Magnetococcia</taxon>
        <taxon>Magnetococcales</taxon>
        <taxon>Magnetococcaceae</taxon>
        <taxon>Magnetococcus</taxon>
    </lineage>
</organism>
<dbReference type="Pfam" id="PF01636">
    <property type="entry name" value="APH"/>
    <property type="match status" value="1"/>
</dbReference>